<gene>
    <name evidence="3" type="ORF">EPK99_20950</name>
</gene>
<accession>A0A3S4UJ09</accession>
<organism evidence="3 4">
    <name type="scientific">Neorhizobium lilium</name>
    <dbReference type="NCBI Taxonomy" id="2503024"/>
    <lineage>
        <taxon>Bacteria</taxon>
        <taxon>Pseudomonadati</taxon>
        <taxon>Pseudomonadota</taxon>
        <taxon>Alphaproteobacteria</taxon>
        <taxon>Hyphomicrobiales</taxon>
        <taxon>Rhizobiaceae</taxon>
        <taxon>Rhizobium/Agrobacterium group</taxon>
        <taxon>Neorhizobium</taxon>
    </lineage>
</organism>
<keyword evidence="1" id="KW-0479">Metal-binding</keyword>
<feature type="domain" description="Mandelate racemase/muconate lactonizing enzyme C-terminal" evidence="2">
    <location>
        <begin position="141"/>
        <end position="238"/>
    </location>
</feature>
<keyword evidence="4" id="KW-1185">Reference proteome</keyword>
<dbReference type="SMART" id="SM00922">
    <property type="entry name" value="MR_MLE"/>
    <property type="match status" value="1"/>
</dbReference>
<dbReference type="Pfam" id="PF13378">
    <property type="entry name" value="MR_MLE_C"/>
    <property type="match status" value="1"/>
</dbReference>
<dbReference type="GO" id="GO:0000287">
    <property type="term" value="F:magnesium ion binding"/>
    <property type="evidence" value="ECO:0007669"/>
    <property type="project" value="UniProtKB-ARBA"/>
</dbReference>
<dbReference type="OrthoDB" id="9802699at2"/>
<dbReference type="Gene3D" id="3.20.20.120">
    <property type="entry name" value="Enolase-like C-terminal domain"/>
    <property type="match status" value="1"/>
</dbReference>
<evidence type="ECO:0000313" key="4">
    <source>
        <dbReference type="Proteomes" id="UP000287687"/>
    </source>
</evidence>
<evidence type="ECO:0000259" key="2">
    <source>
        <dbReference type="SMART" id="SM00922"/>
    </source>
</evidence>
<dbReference type="RefSeq" id="WP_128445051.1">
    <property type="nucleotide sequence ID" value="NZ_SBIP01000005.1"/>
</dbReference>
<reference evidence="3 4" key="1">
    <citation type="submission" date="2019-01" db="EMBL/GenBank/DDBJ databases">
        <title>The draft genome of Rhizobium sp. 24NR.</title>
        <authorList>
            <person name="Liu L."/>
            <person name="Liang L."/>
            <person name="Shi S."/>
            <person name="Xu L."/>
            <person name="Wang X."/>
            <person name="Li L."/>
            <person name="Zhang X."/>
        </authorList>
    </citation>
    <scope>NUCLEOTIDE SEQUENCE [LARGE SCALE GENOMIC DNA]</scope>
    <source>
        <strain evidence="3 4">24NR</strain>
    </source>
</reference>
<dbReference type="SFLD" id="SFLDS00001">
    <property type="entry name" value="Enolase"/>
    <property type="match status" value="1"/>
</dbReference>
<dbReference type="InterPro" id="IPR013342">
    <property type="entry name" value="Mandelate_racemase_C"/>
</dbReference>
<protein>
    <submittedName>
        <fullName evidence="3">Mandelate racemase</fullName>
    </submittedName>
</protein>
<dbReference type="SUPFAM" id="SSF51604">
    <property type="entry name" value="Enolase C-terminal domain-like"/>
    <property type="match status" value="1"/>
</dbReference>
<dbReference type="AlphaFoldDB" id="A0A3S4UJ09"/>
<name>A0A3S4UJ09_9HYPH</name>
<evidence type="ECO:0000313" key="3">
    <source>
        <dbReference type="EMBL" id="RWX74952.1"/>
    </source>
</evidence>
<dbReference type="GO" id="GO:0003824">
    <property type="term" value="F:catalytic activity"/>
    <property type="evidence" value="ECO:0007669"/>
    <property type="project" value="UniProtKB-ARBA"/>
</dbReference>
<dbReference type="SUPFAM" id="SSF54826">
    <property type="entry name" value="Enolase N-terminal domain-like"/>
    <property type="match status" value="1"/>
</dbReference>
<dbReference type="Gene3D" id="3.30.390.10">
    <property type="entry name" value="Enolase-like, N-terminal domain"/>
    <property type="match status" value="1"/>
</dbReference>
<dbReference type="GO" id="GO:0009063">
    <property type="term" value="P:amino acid catabolic process"/>
    <property type="evidence" value="ECO:0007669"/>
    <property type="project" value="InterPro"/>
</dbReference>
<dbReference type="PANTHER" id="PTHR48073">
    <property type="entry name" value="O-SUCCINYLBENZOATE SYNTHASE-RELATED"/>
    <property type="match status" value="1"/>
</dbReference>
<dbReference type="Proteomes" id="UP000287687">
    <property type="component" value="Unassembled WGS sequence"/>
</dbReference>
<dbReference type="EMBL" id="SBIP01000005">
    <property type="protein sequence ID" value="RWX74952.1"/>
    <property type="molecule type" value="Genomic_DNA"/>
</dbReference>
<evidence type="ECO:0000256" key="1">
    <source>
        <dbReference type="ARBA" id="ARBA00022723"/>
    </source>
</evidence>
<comment type="caution">
    <text evidence="3">The sequence shown here is derived from an EMBL/GenBank/DDBJ whole genome shotgun (WGS) entry which is preliminary data.</text>
</comment>
<dbReference type="InterPro" id="IPR036849">
    <property type="entry name" value="Enolase-like_C_sf"/>
</dbReference>
<dbReference type="PANTHER" id="PTHR48073:SF2">
    <property type="entry name" value="O-SUCCINYLBENZOATE SYNTHASE"/>
    <property type="match status" value="1"/>
</dbReference>
<dbReference type="InterPro" id="IPR029065">
    <property type="entry name" value="Enolase_C-like"/>
</dbReference>
<proteinExistence type="predicted"/>
<dbReference type="InterPro" id="IPR029017">
    <property type="entry name" value="Enolase-like_N"/>
</dbReference>
<sequence length="365" mass="38339">MRASLHRAMLRYGGGLLLHTASSGPVGGLDTLYLRLEHGQHTGIGEVRINIAYLNGISPGTCLEKALSVLGGMDWSMDPAAMQAELAARADVIAPVRMLIDIALHDLIAREKGVTVSAMLGGSAAPIVRYATNQTLFISSTEWFLAQAETYVTRGFRDLKVRVGGGDFAEDVARLAALRDRFGDAVKLAIDANGSWSEAEATANLQTLARFGLAYVEQPVASGDWDMLNRLGEASPLPLMLDESVATSADIDAIVAAKGHLWAHLKLVKLGGIAASLTAAKRLSGANIPFMVGQMNEGAVATAAALHLSCAVGPRFAELYGADGLENDAANGLVYRDGGVEGPATTGLGLEFDASKAHLVKEFEA</sequence>
<dbReference type="PROSITE" id="PS00909">
    <property type="entry name" value="MR_MLE_2"/>
    <property type="match status" value="1"/>
</dbReference>
<dbReference type="InterPro" id="IPR018110">
    <property type="entry name" value="Mandel_Rmase/mucon_lact_enz_CS"/>
</dbReference>